<dbReference type="PANTHER" id="PTHR45964">
    <property type="entry name" value="WSCD FAMILY MEMBER CG9164"/>
    <property type="match status" value="1"/>
</dbReference>
<dbReference type="EMBL" id="HBHK01017202">
    <property type="protein sequence ID" value="CAD9690999.1"/>
    <property type="molecule type" value="Transcribed_RNA"/>
</dbReference>
<feature type="region of interest" description="Disordered" evidence="2">
    <location>
        <begin position="16"/>
        <end position="41"/>
    </location>
</feature>
<dbReference type="SUPFAM" id="SSF52540">
    <property type="entry name" value="P-loop containing nucleoside triphosphate hydrolases"/>
    <property type="match status" value="1"/>
</dbReference>
<feature type="compositionally biased region" description="Polar residues" evidence="2">
    <location>
        <begin position="16"/>
        <end position="29"/>
    </location>
</feature>
<accession>A0A7S2S6G1</accession>
<dbReference type="PANTHER" id="PTHR45964:SF9">
    <property type="entry name" value="SULFOTRANSFERASE"/>
    <property type="match status" value="1"/>
</dbReference>
<dbReference type="InterPro" id="IPR051589">
    <property type="entry name" value="Sialate-O-sulfotransferase"/>
</dbReference>
<evidence type="ECO:0000256" key="2">
    <source>
        <dbReference type="SAM" id="MobiDB-lite"/>
    </source>
</evidence>
<keyword evidence="3" id="KW-0812">Transmembrane</keyword>
<dbReference type="Gene3D" id="3.40.50.300">
    <property type="entry name" value="P-loop containing nucleotide triphosphate hydrolases"/>
    <property type="match status" value="1"/>
</dbReference>
<dbReference type="AlphaFoldDB" id="A0A7S2S6G1"/>
<organism evidence="4">
    <name type="scientific">Mucochytrium quahogii</name>
    <dbReference type="NCBI Taxonomy" id="96639"/>
    <lineage>
        <taxon>Eukaryota</taxon>
        <taxon>Sar</taxon>
        <taxon>Stramenopiles</taxon>
        <taxon>Bigyra</taxon>
        <taxon>Labyrinthulomycetes</taxon>
        <taxon>Thraustochytrida</taxon>
        <taxon>Thraustochytriidae</taxon>
        <taxon>Mucochytrium</taxon>
    </lineage>
</organism>
<gene>
    <name evidence="4" type="ORF">QSP1433_LOCUS10831</name>
</gene>
<evidence type="ECO:0000256" key="3">
    <source>
        <dbReference type="SAM" id="Phobius"/>
    </source>
</evidence>
<comment type="similarity">
    <text evidence="1">Belongs to the WSCD family.</text>
</comment>
<reference evidence="4" key="1">
    <citation type="submission" date="2021-01" db="EMBL/GenBank/DDBJ databases">
        <authorList>
            <person name="Corre E."/>
            <person name="Pelletier E."/>
            <person name="Niang G."/>
            <person name="Scheremetjew M."/>
            <person name="Finn R."/>
            <person name="Kale V."/>
            <person name="Holt S."/>
            <person name="Cochrane G."/>
            <person name="Meng A."/>
            <person name="Brown T."/>
            <person name="Cohen L."/>
        </authorList>
    </citation>
    <scope>NUCLEOTIDE SEQUENCE</scope>
    <source>
        <strain evidence="4">NY070348D</strain>
    </source>
</reference>
<evidence type="ECO:0000313" key="4">
    <source>
        <dbReference type="EMBL" id="CAD9690999.1"/>
    </source>
</evidence>
<feature type="transmembrane region" description="Helical" evidence="3">
    <location>
        <begin position="51"/>
        <end position="68"/>
    </location>
</feature>
<name>A0A7S2S6G1_9STRA</name>
<keyword evidence="3" id="KW-1133">Transmembrane helix</keyword>
<evidence type="ECO:0000256" key="1">
    <source>
        <dbReference type="ARBA" id="ARBA00010236"/>
    </source>
</evidence>
<sequence length="516" mass="58810">MNENSMYGEKLISRSPASVGTISPSSELSRSPRDGHGKKREGSLLAKKTRFFQIAAIAFLTFLVLLRFNKVPTDMRKSTTTVWFLRPKQVLKPEEEMTILDETPVRSKQDEEEQQAMAEFLEEADSISTSPEYTALQTNDPRTDKYKIGFERDTYLSDFKNELAENNIDDYEEILRRDIKLLVEEARELLENITCIPAVCGDPFHLFSASVPKVVLASRPGSGNTWTRNLIRNGMRVYTGSVYSDFSLARGGFKGELLSKYSVKTGVVKSHYPLVSRPGGHYDGQGWSHGTIHVVRAPLDALLAECQRKRSKGPGGHTKALPEKYLKRTCTNFAISRSRSYNAAVRYWEKDTDSYGETFKDFTGNLRFKFVNGKPTFSLFYEDLSRDLQSALLHLFAALKYFYRNQMPSVYEATACALHSLKVTEKFHRKATTPKLFENRPDIVEPLCRKFRTYWNVHKWGECDGTLQKHRTDVTKIQPISIPSDFCDSTIEEKDTVRLDPLFEANTTRKSGDESP</sequence>
<keyword evidence="3" id="KW-0472">Membrane</keyword>
<proteinExistence type="inferred from homology"/>
<dbReference type="InterPro" id="IPR027417">
    <property type="entry name" value="P-loop_NTPase"/>
</dbReference>
<protein>
    <submittedName>
        <fullName evidence="4">Uncharacterized protein</fullName>
    </submittedName>
</protein>